<reference evidence="1 2" key="2">
    <citation type="journal article" date="2022" name="Mol. Ecol. Resour.">
        <title>The genomes of chicory, endive, great burdock and yacon provide insights into Asteraceae paleo-polyploidization history and plant inulin production.</title>
        <authorList>
            <person name="Fan W."/>
            <person name="Wang S."/>
            <person name="Wang H."/>
            <person name="Wang A."/>
            <person name="Jiang F."/>
            <person name="Liu H."/>
            <person name="Zhao H."/>
            <person name="Xu D."/>
            <person name="Zhang Y."/>
        </authorList>
    </citation>
    <scope>NUCLEOTIDE SEQUENCE [LARGE SCALE GENOMIC DNA]</scope>
    <source>
        <strain evidence="2">cv. Yunnan</strain>
        <tissue evidence="1">Leaves</tissue>
    </source>
</reference>
<proteinExistence type="predicted"/>
<gene>
    <name evidence="1" type="ORF">L1987_55763</name>
</gene>
<keyword evidence="2" id="KW-1185">Reference proteome</keyword>
<evidence type="ECO:0000313" key="1">
    <source>
        <dbReference type="EMBL" id="KAI3755953.1"/>
    </source>
</evidence>
<accession>A0ACB9EBK6</accession>
<organism evidence="1 2">
    <name type="scientific">Smallanthus sonchifolius</name>
    <dbReference type="NCBI Taxonomy" id="185202"/>
    <lineage>
        <taxon>Eukaryota</taxon>
        <taxon>Viridiplantae</taxon>
        <taxon>Streptophyta</taxon>
        <taxon>Embryophyta</taxon>
        <taxon>Tracheophyta</taxon>
        <taxon>Spermatophyta</taxon>
        <taxon>Magnoliopsida</taxon>
        <taxon>eudicotyledons</taxon>
        <taxon>Gunneridae</taxon>
        <taxon>Pentapetalae</taxon>
        <taxon>asterids</taxon>
        <taxon>campanulids</taxon>
        <taxon>Asterales</taxon>
        <taxon>Asteraceae</taxon>
        <taxon>Asteroideae</taxon>
        <taxon>Heliantheae alliance</taxon>
        <taxon>Millerieae</taxon>
        <taxon>Smallanthus</taxon>
    </lineage>
</organism>
<reference evidence="2" key="1">
    <citation type="journal article" date="2022" name="Mol. Ecol. Resour.">
        <title>The genomes of chicory, endive, great burdock and yacon provide insights into Asteraceae palaeo-polyploidization history and plant inulin production.</title>
        <authorList>
            <person name="Fan W."/>
            <person name="Wang S."/>
            <person name="Wang H."/>
            <person name="Wang A."/>
            <person name="Jiang F."/>
            <person name="Liu H."/>
            <person name="Zhao H."/>
            <person name="Xu D."/>
            <person name="Zhang Y."/>
        </authorList>
    </citation>
    <scope>NUCLEOTIDE SEQUENCE [LARGE SCALE GENOMIC DNA]</scope>
    <source>
        <strain evidence="2">cv. Yunnan</strain>
    </source>
</reference>
<protein>
    <submittedName>
        <fullName evidence="1">Uncharacterized protein</fullName>
    </submittedName>
</protein>
<name>A0ACB9EBK6_9ASTR</name>
<evidence type="ECO:0000313" key="2">
    <source>
        <dbReference type="Proteomes" id="UP001056120"/>
    </source>
</evidence>
<dbReference type="EMBL" id="CM042035">
    <property type="protein sequence ID" value="KAI3755953.1"/>
    <property type="molecule type" value="Genomic_DNA"/>
</dbReference>
<dbReference type="Proteomes" id="UP001056120">
    <property type="component" value="Linkage Group LG18"/>
</dbReference>
<comment type="caution">
    <text evidence="1">The sequence shown here is derived from an EMBL/GenBank/DDBJ whole genome shotgun (WGS) entry which is preliminary data.</text>
</comment>
<sequence length="516" mass="58960">MSGLEGNEAVDGKIERKSDLESSEDEIRLSRIGSRNEKAMNVSDRFMYSFNKRRKRKVQYQIPSMPIEDVRDENEEKYARDFDIERTILMWEEMLNWRKEYGADTILEDYKFDELEEVLQMYPQGYHGVDREGRPIYIERLGMAHPSKLMQITSVDRYLKYHVQEFERAFNEKFPACSIAAKKMINSTTTILDVQGMGLKNFTPTAASILGAVTKVDSNYYPETLHQMFIVNASSTFKNYLWPAAQKCLDTKTIPKVQVLEPKSFEKLLEAIDPRRSKGGNDKSITESDDDPCLTSPSSSKIPDLVPVSDEATSSDSPVYYSCDDDDEDDEFSQAIASDQGLQISPSRSHSLEVIASMKRGFKYITRPVVSLATKLITPICSLPTSANAVGPTPAIDSASHSDQIVPCLERLKKLEKTVEQFKTKHAQLPPEKEQMLEHSMDRIKSVELDLDKTKKVLHATLVRQIEISDLMDRLHQLKFSKEDVLKFDVQKKRKRFVLILTPNNLAIDLLEFDEL</sequence>